<keyword evidence="2" id="KW-1185">Reference proteome</keyword>
<sequence>MKSGNIQLFWRCANSYRFILRDENVFKTASYFLMDKKQFYFFIIRRRRLWEK</sequence>
<organism evidence="1 2">
    <name type="scientific">Clostridium acetobutylicum (strain ATCC 824 / DSM 792 / JCM 1419 / IAM 19013 / LMG 5710 / NBRC 13948 / NRRL B-527 / VKM B-1787 / 2291 / W)</name>
    <dbReference type="NCBI Taxonomy" id="272562"/>
    <lineage>
        <taxon>Bacteria</taxon>
        <taxon>Bacillati</taxon>
        <taxon>Bacillota</taxon>
        <taxon>Clostridia</taxon>
        <taxon>Eubacteriales</taxon>
        <taxon>Clostridiaceae</taxon>
        <taxon>Clostridium</taxon>
    </lineage>
</organism>
<dbReference type="PIR" id="F96947">
    <property type="entry name" value="F96947"/>
</dbReference>
<proteinExistence type="predicted"/>
<dbReference type="EMBL" id="AE001437">
    <property type="protein sequence ID" value="AAK78369.1"/>
    <property type="molecule type" value="Genomic_DNA"/>
</dbReference>
<gene>
    <name evidence="1" type="ordered locus">CA_C0389</name>
</gene>
<name>Q97M11_CLOAB</name>
<dbReference type="AlphaFoldDB" id="Q97M11"/>
<accession>Q97M11</accession>
<dbReference type="HOGENOM" id="CLU_3078215_0_0_9"/>
<protein>
    <submittedName>
        <fullName evidence="1">Uncharacterized protein</fullName>
    </submittedName>
</protein>
<dbReference type="Proteomes" id="UP000000814">
    <property type="component" value="Chromosome"/>
</dbReference>
<dbReference type="STRING" id="272562.CA_C0389"/>
<evidence type="ECO:0000313" key="2">
    <source>
        <dbReference type="Proteomes" id="UP000000814"/>
    </source>
</evidence>
<dbReference type="KEGG" id="cac:CA_C0389"/>
<reference evidence="1 2" key="1">
    <citation type="journal article" date="2001" name="J. Bacteriol.">
        <title>Genome sequence and comparative analysis of the solvent-producing bacterium Clostridium acetobutylicum.</title>
        <authorList>
            <person name="Nolling J."/>
            <person name="Breton G."/>
            <person name="Omelchenko M.V."/>
            <person name="Makarova K.S."/>
            <person name="Zeng Q."/>
            <person name="Gibson R."/>
            <person name="Lee H.M."/>
            <person name="Dubois J."/>
            <person name="Qiu D."/>
            <person name="Hitti J."/>
            <person name="Wolf Y.I."/>
            <person name="Tatusov R.L."/>
            <person name="Sabathe F."/>
            <person name="Doucette-Stamm L."/>
            <person name="Soucaille P."/>
            <person name="Daly M.J."/>
            <person name="Bennett G.N."/>
            <person name="Koonin E.V."/>
            <person name="Smith D.R."/>
        </authorList>
    </citation>
    <scope>NUCLEOTIDE SEQUENCE [LARGE SCALE GENOMIC DNA]</scope>
    <source>
        <strain evidence="2">ATCC 824 / DSM 792 / JCM 1419 / LMG 5710 / VKM B-1787</strain>
    </source>
</reference>
<evidence type="ECO:0000313" key="1">
    <source>
        <dbReference type="EMBL" id="AAK78369.1"/>
    </source>
</evidence>